<feature type="transmembrane region" description="Helical" evidence="1">
    <location>
        <begin position="50"/>
        <end position="68"/>
    </location>
</feature>
<accession>A0A6J5RJ97</accession>
<dbReference type="Pfam" id="PF20189">
    <property type="entry name" value="DUF6552"/>
    <property type="match status" value="1"/>
</dbReference>
<organism evidence="4">
    <name type="scientific">uncultured Caudovirales phage</name>
    <dbReference type="NCBI Taxonomy" id="2100421"/>
    <lineage>
        <taxon>Viruses</taxon>
        <taxon>Duplodnaviria</taxon>
        <taxon>Heunggongvirae</taxon>
        <taxon>Uroviricota</taxon>
        <taxon>Caudoviricetes</taxon>
        <taxon>Peduoviridae</taxon>
        <taxon>Maltschvirus</taxon>
        <taxon>Maltschvirus maltsch</taxon>
    </lineage>
</organism>
<keyword evidence="1" id="KW-0472">Membrane</keyword>
<evidence type="ECO:0000313" key="2">
    <source>
        <dbReference type="EMBL" id="CAB4175009.1"/>
    </source>
</evidence>
<dbReference type="EMBL" id="LR797194">
    <property type="protein sequence ID" value="CAB4193611.1"/>
    <property type="molecule type" value="Genomic_DNA"/>
</dbReference>
<dbReference type="EMBL" id="LR796912">
    <property type="protein sequence ID" value="CAB4175009.1"/>
    <property type="molecule type" value="Genomic_DNA"/>
</dbReference>
<evidence type="ECO:0000313" key="3">
    <source>
        <dbReference type="EMBL" id="CAB4185220.1"/>
    </source>
</evidence>
<reference evidence="4" key="1">
    <citation type="submission" date="2020-05" db="EMBL/GenBank/DDBJ databases">
        <authorList>
            <person name="Chiriac C."/>
            <person name="Salcher M."/>
            <person name="Ghai R."/>
            <person name="Kavagutti S V."/>
        </authorList>
    </citation>
    <scope>NUCLEOTIDE SEQUENCE</scope>
</reference>
<gene>
    <name evidence="3" type="ORF">UFOVP1123_35</name>
    <name evidence="4" type="ORF">UFOVP1239_115</name>
    <name evidence="5" type="ORF">UFOVP1484_39</name>
    <name evidence="6" type="ORF">UFOVP1577_45</name>
    <name evidence="2" type="ORF">UFOVP961_107</name>
</gene>
<keyword evidence="1" id="KW-0812">Transmembrane</keyword>
<evidence type="ECO:0000313" key="5">
    <source>
        <dbReference type="EMBL" id="CAB4215899.1"/>
    </source>
</evidence>
<proteinExistence type="predicted"/>
<feature type="transmembrane region" description="Helical" evidence="1">
    <location>
        <begin position="12"/>
        <end position="38"/>
    </location>
</feature>
<name>A0A6J5RJ97_9CAUD</name>
<dbReference type="InterPro" id="IPR046682">
    <property type="entry name" value="DUF6552"/>
</dbReference>
<evidence type="ECO:0000313" key="6">
    <source>
        <dbReference type="EMBL" id="CAB5230661.1"/>
    </source>
</evidence>
<dbReference type="EMBL" id="LR798422">
    <property type="protein sequence ID" value="CAB5230661.1"/>
    <property type="molecule type" value="Genomic_DNA"/>
</dbReference>
<dbReference type="EMBL" id="LR797435">
    <property type="protein sequence ID" value="CAB4215899.1"/>
    <property type="molecule type" value="Genomic_DNA"/>
</dbReference>
<evidence type="ECO:0000256" key="1">
    <source>
        <dbReference type="SAM" id="Phobius"/>
    </source>
</evidence>
<evidence type="ECO:0000313" key="4">
    <source>
        <dbReference type="EMBL" id="CAB4193611.1"/>
    </source>
</evidence>
<protein>
    <submittedName>
        <fullName evidence="4">Uncharacterized protein</fullName>
    </submittedName>
</protein>
<dbReference type="EMBL" id="LR797079">
    <property type="protein sequence ID" value="CAB4185220.1"/>
    <property type="molecule type" value="Genomic_DNA"/>
</dbReference>
<keyword evidence="1" id="KW-1133">Transmembrane helix</keyword>
<sequence length="69" mass="7504">MKIISWLGTISSIIGSFLLAFQIALIGYCAFMLGSISWLAVGLYSKNKPLIVLNGTFFLANCIGLYNVI</sequence>